<keyword evidence="2" id="KW-1185">Reference proteome</keyword>
<accession>A0A8X6LBM6</accession>
<dbReference type="EMBL" id="BMAO01035287">
    <property type="protein sequence ID" value="GFR02622.1"/>
    <property type="molecule type" value="Genomic_DNA"/>
</dbReference>
<evidence type="ECO:0000313" key="2">
    <source>
        <dbReference type="Proteomes" id="UP000887116"/>
    </source>
</evidence>
<organism evidence="1 2">
    <name type="scientific">Trichonephila clavata</name>
    <name type="common">Joro spider</name>
    <name type="synonym">Nephila clavata</name>
    <dbReference type="NCBI Taxonomy" id="2740835"/>
    <lineage>
        <taxon>Eukaryota</taxon>
        <taxon>Metazoa</taxon>
        <taxon>Ecdysozoa</taxon>
        <taxon>Arthropoda</taxon>
        <taxon>Chelicerata</taxon>
        <taxon>Arachnida</taxon>
        <taxon>Araneae</taxon>
        <taxon>Araneomorphae</taxon>
        <taxon>Entelegynae</taxon>
        <taxon>Araneoidea</taxon>
        <taxon>Nephilidae</taxon>
        <taxon>Trichonephila</taxon>
    </lineage>
</organism>
<dbReference type="Proteomes" id="UP000887116">
    <property type="component" value="Unassembled WGS sequence"/>
</dbReference>
<proteinExistence type="predicted"/>
<comment type="caution">
    <text evidence="1">The sequence shown here is derived from an EMBL/GenBank/DDBJ whole genome shotgun (WGS) entry which is preliminary data.</text>
</comment>
<reference evidence="1" key="1">
    <citation type="submission" date="2020-07" db="EMBL/GenBank/DDBJ databases">
        <title>Multicomponent nature underlies the extraordinary mechanical properties of spider dragline silk.</title>
        <authorList>
            <person name="Kono N."/>
            <person name="Nakamura H."/>
            <person name="Mori M."/>
            <person name="Yoshida Y."/>
            <person name="Ohtoshi R."/>
            <person name="Malay A.D."/>
            <person name="Moran D.A.P."/>
            <person name="Tomita M."/>
            <person name="Numata K."/>
            <person name="Arakawa K."/>
        </authorList>
    </citation>
    <scope>NUCLEOTIDE SEQUENCE</scope>
</reference>
<evidence type="ECO:0000313" key="1">
    <source>
        <dbReference type="EMBL" id="GFR02622.1"/>
    </source>
</evidence>
<dbReference type="OrthoDB" id="6932368at2759"/>
<gene>
    <name evidence="1" type="ORF">TNCT_234531</name>
</gene>
<sequence length="94" mass="10374">MLKLTSASNLSAHTQKLNASPIKAMTGNEQKLTRLSAHYRRSGSKFLVDTGTRVHILPCKNFPSKAHDPNLTLYAANETRIPNFGNKKLILDIG</sequence>
<protein>
    <submittedName>
        <fullName evidence="1">Uncharacterized protein</fullName>
    </submittedName>
</protein>
<dbReference type="AlphaFoldDB" id="A0A8X6LBM6"/>
<name>A0A8X6LBM6_TRICU</name>